<evidence type="ECO:0000256" key="1">
    <source>
        <dbReference type="SAM" id="MobiDB-lite"/>
    </source>
</evidence>
<sequence length="241" mass="26824">MPFHSSSVQDRIMDTRASISFFPFTTSTSRLPPGTAPSHLPPKHSNLANATKTRWSQHWLSNTYPSVWSKSKSRRDLDPPKARTVSVDEGLLSQVVELEMEEQERGKWTGRRDESYTESKREKKRRMRQILEVGALFGVGTLLVGLVVICVSAGGMMRSAAAMEDGRCERAEELMNIGIFNCSLHLSRAEAQWESDAWSSSVVATRPNSEAKTQSLNSTQLKALCNAIGGRKNQKASPNRD</sequence>
<feature type="region of interest" description="Disordered" evidence="1">
    <location>
        <begin position="25"/>
        <end position="46"/>
    </location>
</feature>
<evidence type="ECO:0000313" key="4">
    <source>
        <dbReference type="Proteomes" id="UP000070700"/>
    </source>
</evidence>
<evidence type="ECO:0000256" key="2">
    <source>
        <dbReference type="SAM" id="Phobius"/>
    </source>
</evidence>
<evidence type="ECO:0000313" key="3">
    <source>
        <dbReference type="EMBL" id="KUJ11075.1"/>
    </source>
</evidence>
<dbReference type="Proteomes" id="UP000070700">
    <property type="component" value="Unassembled WGS sequence"/>
</dbReference>
<feature type="region of interest" description="Disordered" evidence="1">
    <location>
        <begin position="103"/>
        <end position="123"/>
    </location>
</feature>
<proteinExistence type="predicted"/>
<keyword evidence="2" id="KW-1133">Transmembrane helix</keyword>
<dbReference type="KEGG" id="psco:LY89DRAFT_674425"/>
<dbReference type="InParanoid" id="A0A194WSY9"/>
<dbReference type="GeneID" id="28823167"/>
<keyword evidence="2" id="KW-0472">Membrane</keyword>
<dbReference type="EMBL" id="KQ947427">
    <property type="protein sequence ID" value="KUJ11075.1"/>
    <property type="molecule type" value="Genomic_DNA"/>
</dbReference>
<keyword evidence="2" id="KW-0812">Transmembrane</keyword>
<dbReference type="RefSeq" id="XP_018065430.1">
    <property type="nucleotide sequence ID" value="XM_018213441.1"/>
</dbReference>
<dbReference type="AlphaFoldDB" id="A0A194WSY9"/>
<dbReference type="OrthoDB" id="10577623at2759"/>
<organism evidence="3 4">
    <name type="scientific">Mollisia scopiformis</name>
    <name type="common">Conifer needle endophyte fungus</name>
    <name type="synonym">Phialocephala scopiformis</name>
    <dbReference type="NCBI Taxonomy" id="149040"/>
    <lineage>
        <taxon>Eukaryota</taxon>
        <taxon>Fungi</taxon>
        <taxon>Dikarya</taxon>
        <taxon>Ascomycota</taxon>
        <taxon>Pezizomycotina</taxon>
        <taxon>Leotiomycetes</taxon>
        <taxon>Helotiales</taxon>
        <taxon>Mollisiaceae</taxon>
        <taxon>Mollisia</taxon>
    </lineage>
</organism>
<feature type="compositionally biased region" description="Basic and acidic residues" evidence="1">
    <location>
        <begin position="103"/>
        <end position="121"/>
    </location>
</feature>
<reference evidence="3 4" key="1">
    <citation type="submission" date="2015-10" db="EMBL/GenBank/DDBJ databases">
        <title>Full genome of DAOMC 229536 Phialocephala scopiformis, a fungal endophyte of spruce producing the potent anti-insectan compound rugulosin.</title>
        <authorList>
            <consortium name="DOE Joint Genome Institute"/>
            <person name="Walker A.K."/>
            <person name="Frasz S.L."/>
            <person name="Seifert K.A."/>
            <person name="Miller J.D."/>
            <person name="Mondo S.J."/>
            <person name="Labutti K."/>
            <person name="Lipzen A."/>
            <person name="Dockter R."/>
            <person name="Kennedy M."/>
            <person name="Grigoriev I.V."/>
            <person name="Spatafora J.W."/>
        </authorList>
    </citation>
    <scope>NUCLEOTIDE SEQUENCE [LARGE SCALE GENOMIC DNA]</scope>
    <source>
        <strain evidence="3 4">CBS 120377</strain>
    </source>
</reference>
<protein>
    <submittedName>
        <fullName evidence="3">Uncharacterized protein</fullName>
    </submittedName>
</protein>
<name>A0A194WSY9_MOLSC</name>
<keyword evidence="4" id="KW-1185">Reference proteome</keyword>
<gene>
    <name evidence="3" type="ORF">LY89DRAFT_674425</name>
</gene>
<accession>A0A194WSY9</accession>
<feature type="transmembrane region" description="Helical" evidence="2">
    <location>
        <begin position="130"/>
        <end position="157"/>
    </location>
</feature>